<accession>A0ABP5NVR1</accession>
<feature type="compositionally biased region" description="Low complexity" evidence="1">
    <location>
        <begin position="135"/>
        <end position="149"/>
    </location>
</feature>
<comment type="caution">
    <text evidence="3">The sequence shown here is derived from an EMBL/GenBank/DDBJ whole genome shotgun (WGS) entry which is preliminary data.</text>
</comment>
<evidence type="ECO:0000256" key="2">
    <source>
        <dbReference type="SAM" id="Phobius"/>
    </source>
</evidence>
<keyword evidence="4" id="KW-1185">Reference proteome</keyword>
<name>A0ABP5NVR1_9ACTN</name>
<evidence type="ECO:0000313" key="3">
    <source>
        <dbReference type="EMBL" id="GAA2202347.1"/>
    </source>
</evidence>
<dbReference type="EMBL" id="BAAAOQ010000023">
    <property type="protein sequence ID" value="GAA2202347.1"/>
    <property type="molecule type" value="Genomic_DNA"/>
</dbReference>
<feature type="region of interest" description="Disordered" evidence="1">
    <location>
        <begin position="122"/>
        <end position="165"/>
    </location>
</feature>
<keyword evidence="2" id="KW-1133">Transmembrane helix</keyword>
<protein>
    <submittedName>
        <fullName evidence="3">Uncharacterized protein</fullName>
    </submittedName>
</protein>
<evidence type="ECO:0000256" key="1">
    <source>
        <dbReference type="SAM" id="MobiDB-lite"/>
    </source>
</evidence>
<sequence length="165" mass="17270">MPAVPQFSLLAVSLVQPLFRARYVPFSMLGLALLIGAALSAVARLAGPRFPRAWSWVVPTTTARQHSKHTSARIAHDLLSDGIIAYRTKESTSGCHEISIARSPIGAGDLLACCPGLVRRSGAPPDAVRGEPTRTPESASPPAATSVSPKLKASSTSLLVDHGAQ</sequence>
<reference evidence="4" key="1">
    <citation type="journal article" date="2019" name="Int. J. Syst. Evol. Microbiol.">
        <title>The Global Catalogue of Microorganisms (GCM) 10K type strain sequencing project: providing services to taxonomists for standard genome sequencing and annotation.</title>
        <authorList>
            <consortium name="The Broad Institute Genomics Platform"/>
            <consortium name="The Broad Institute Genome Sequencing Center for Infectious Disease"/>
            <person name="Wu L."/>
            <person name="Ma J."/>
        </authorList>
    </citation>
    <scope>NUCLEOTIDE SEQUENCE [LARGE SCALE GENOMIC DNA]</scope>
    <source>
        <strain evidence="4">JCM 14924</strain>
    </source>
</reference>
<feature type="transmembrane region" description="Helical" evidence="2">
    <location>
        <begin position="30"/>
        <end position="47"/>
    </location>
</feature>
<evidence type="ECO:0000313" key="4">
    <source>
        <dbReference type="Proteomes" id="UP001501391"/>
    </source>
</evidence>
<proteinExistence type="predicted"/>
<keyword evidence="2" id="KW-0812">Transmembrane</keyword>
<gene>
    <name evidence="3" type="ORF">GCM10009787_60950</name>
</gene>
<keyword evidence="2" id="KW-0472">Membrane</keyword>
<organism evidence="3 4">
    <name type="scientific">Streptomyces bangladeshensis</name>
    <dbReference type="NCBI Taxonomy" id="295352"/>
    <lineage>
        <taxon>Bacteria</taxon>
        <taxon>Bacillati</taxon>
        <taxon>Actinomycetota</taxon>
        <taxon>Actinomycetes</taxon>
        <taxon>Kitasatosporales</taxon>
        <taxon>Streptomycetaceae</taxon>
        <taxon>Streptomyces</taxon>
    </lineage>
</organism>
<dbReference type="Proteomes" id="UP001501391">
    <property type="component" value="Unassembled WGS sequence"/>
</dbReference>